<organism evidence="4 5">
    <name type="scientific">Tanacetum coccineum</name>
    <dbReference type="NCBI Taxonomy" id="301880"/>
    <lineage>
        <taxon>Eukaryota</taxon>
        <taxon>Viridiplantae</taxon>
        <taxon>Streptophyta</taxon>
        <taxon>Embryophyta</taxon>
        <taxon>Tracheophyta</taxon>
        <taxon>Spermatophyta</taxon>
        <taxon>Magnoliopsida</taxon>
        <taxon>eudicotyledons</taxon>
        <taxon>Gunneridae</taxon>
        <taxon>Pentapetalae</taxon>
        <taxon>asterids</taxon>
        <taxon>campanulids</taxon>
        <taxon>Asterales</taxon>
        <taxon>Asteraceae</taxon>
        <taxon>Asteroideae</taxon>
        <taxon>Anthemideae</taxon>
        <taxon>Anthemidinae</taxon>
        <taxon>Tanacetum</taxon>
    </lineage>
</organism>
<name>A0ABQ4WAT7_9ASTR</name>
<evidence type="ECO:0000313" key="4">
    <source>
        <dbReference type="EMBL" id="GJS49970.1"/>
    </source>
</evidence>
<evidence type="ECO:0000259" key="3">
    <source>
        <dbReference type="PROSITE" id="PS50158"/>
    </source>
</evidence>
<dbReference type="PROSITE" id="PS50158">
    <property type="entry name" value="ZF_CCHC"/>
    <property type="match status" value="1"/>
</dbReference>
<protein>
    <submittedName>
        <fullName evidence="4">Reverse transcriptase domain-containing protein</fullName>
    </submittedName>
</protein>
<keyword evidence="4" id="KW-0808">Transferase</keyword>
<dbReference type="Proteomes" id="UP001151760">
    <property type="component" value="Unassembled WGS sequence"/>
</dbReference>
<keyword evidence="4" id="KW-0548">Nucleotidyltransferase</keyword>
<reference evidence="4" key="2">
    <citation type="submission" date="2022-01" db="EMBL/GenBank/DDBJ databases">
        <authorList>
            <person name="Yamashiro T."/>
            <person name="Shiraishi A."/>
            <person name="Satake H."/>
            <person name="Nakayama K."/>
        </authorList>
    </citation>
    <scope>NUCLEOTIDE SEQUENCE</scope>
</reference>
<evidence type="ECO:0000256" key="2">
    <source>
        <dbReference type="SAM" id="MobiDB-lite"/>
    </source>
</evidence>
<feature type="domain" description="CCHC-type" evidence="3">
    <location>
        <begin position="89"/>
        <end position="104"/>
    </location>
</feature>
<keyword evidence="5" id="KW-1185">Reference proteome</keyword>
<keyword evidence="1" id="KW-0862">Zinc</keyword>
<dbReference type="Gene3D" id="4.10.60.10">
    <property type="entry name" value="Zinc finger, CCHC-type"/>
    <property type="match status" value="1"/>
</dbReference>
<dbReference type="InterPro" id="IPR036875">
    <property type="entry name" value="Znf_CCHC_sf"/>
</dbReference>
<accession>A0ABQ4WAT7</accession>
<evidence type="ECO:0000256" key="1">
    <source>
        <dbReference type="PROSITE-ProRule" id="PRU00047"/>
    </source>
</evidence>
<comment type="caution">
    <text evidence="4">The sequence shown here is derived from an EMBL/GenBank/DDBJ whole genome shotgun (WGS) entry which is preliminary data.</text>
</comment>
<dbReference type="SUPFAM" id="SSF57756">
    <property type="entry name" value="Retrovirus zinc finger-like domains"/>
    <property type="match status" value="1"/>
</dbReference>
<sequence>METGTKMGMEMETTMGMEAMIPEVEIEGHCTLLAIEIANYLMDQKVRVYAARQAKNKIRMDNNPRDNHAQQPLYKRSPTVGADQRTLTCFECGNQGHYRSECPRLKNQNCGNQTRNGKARGRVYALG</sequence>
<keyword evidence="1" id="KW-0479">Metal-binding</keyword>
<dbReference type="EMBL" id="BQNB010008481">
    <property type="protein sequence ID" value="GJS49970.1"/>
    <property type="molecule type" value="Genomic_DNA"/>
</dbReference>
<dbReference type="Pfam" id="PF00098">
    <property type="entry name" value="zf-CCHC"/>
    <property type="match status" value="1"/>
</dbReference>
<gene>
    <name evidence="4" type="ORF">Tco_0600091</name>
</gene>
<feature type="compositionally biased region" description="Basic and acidic residues" evidence="2">
    <location>
        <begin position="58"/>
        <end position="68"/>
    </location>
</feature>
<dbReference type="GO" id="GO:0003964">
    <property type="term" value="F:RNA-directed DNA polymerase activity"/>
    <property type="evidence" value="ECO:0007669"/>
    <property type="project" value="UniProtKB-KW"/>
</dbReference>
<dbReference type="InterPro" id="IPR001878">
    <property type="entry name" value="Znf_CCHC"/>
</dbReference>
<evidence type="ECO:0000313" key="5">
    <source>
        <dbReference type="Proteomes" id="UP001151760"/>
    </source>
</evidence>
<proteinExistence type="predicted"/>
<keyword evidence="1" id="KW-0863">Zinc-finger</keyword>
<feature type="region of interest" description="Disordered" evidence="2">
    <location>
        <begin position="57"/>
        <end position="78"/>
    </location>
</feature>
<reference evidence="4" key="1">
    <citation type="journal article" date="2022" name="Int. J. Mol. Sci.">
        <title>Draft Genome of Tanacetum Coccineum: Genomic Comparison of Closely Related Tanacetum-Family Plants.</title>
        <authorList>
            <person name="Yamashiro T."/>
            <person name="Shiraishi A."/>
            <person name="Nakayama K."/>
            <person name="Satake H."/>
        </authorList>
    </citation>
    <scope>NUCLEOTIDE SEQUENCE</scope>
</reference>
<keyword evidence="4" id="KW-0695">RNA-directed DNA polymerase</keyword>